<dbReference type="Pfam" id="PF01502">
    <property type="entry name" value="PRA-CH"/>
    <property type="match status" value="1"/>
</dbReference>
<dbReference type="GO" id="GO:0000105">
    <property type="term" value="P:L-histidine biosynthetic process"/>
    <property type="evidence" value="ECO:0007669"/>
    <property type="project" value="UniProtKB-UniRule"/>
</dbReference>
<dbReference type="GO" id="GO:0000287">
    <property type="term" value="F:magnesium ion binding"/>
    <property type="evidence" value="ECO:0007669"/>
    <property type="project" value="UniProtKB-UniRule"/>
</dbReference>
<comment type="caution">
    <text evidence="13">The sequence shown here is derived from an EMBL/GenBank/DDBJ whole genome shotgun (WGS) entry which is preliminary data.</text>
</comment>
<protein>
    <recommendedName>
        <fullName evidence="11">Phosphoribosyl-AMP cyclohydrolase</fullName>
        <shortName evidence="11">PRA-CH</shortName>
        <ecNumber evidence="11">3.5.4.19</ecNumber>
    </recommendedName>
</protein>
<dbReference type="GO" id="GO:0008270">
    <property type="term" value="F:zinc ion binding"/>
    <property type="evidence" value="ECO:0007669"/>
    <property type="project" value="UniProtKB-UniRule"/>
</dbReference>
<accession>A0A0W0GGU8</accession>
<dbReference type="GO" id="GO:0005737">
    <property type="term" value="C:cytoplasm"/>
    <property type="evidence" value="ECO:0007669"/>
    <property type="project" value="UniProtKB-SubCell"/>
</dbReference>
<evidence type="ECO:0000313" key="14">
    <source>
        <dbReference type="Proteomes" id="UP000053947"/>
    </source>
</evidence>
<dbReference type="InterPro" id="IPR026660">
    <property type="entry name" value="PRA-CH"/>
</dbReference>
<dbReference type="AlphaFoldDB" id="A0A0W0GGU8"/>
<dbReference type="UniPathway" id="UPA00031">
    <property type="reaction ID" value="UER00008"/>
</dbReference>
<dbReference type="PATRIC" id="fig|1217799.6.peg.647"/>
<dbReference type="GO" id="GO:0004635">
    <property type="term" value="F:phosphoribosyl-AMP cyclohydrolase activity"/>
    <property type="evidence" value="ECO:0007669"/>
    <property type="project" value="UniProtKB-UniRule"/>
</dbReference>
<comment type="cofactor">
    <cofactor evidence="11">
        <name>Zn(2+)</name>
        <dbReference type="ChEBI" id="CHEBI:29105"/>
    </cofactor>
    <text evidence="11">Binds 1 zinc ion per subunit.</text>
</comment>
<dbReference type="EC" id="3.5.4.19" evidence="11"/>
<keyword evidence="14" id="KW-1185">Reference proteome</keyword>
<feature type="binding site" evidence="11">
    <location>
        <position position="79"/>
    </location>
    <ligand>
        <name>Mg(2+)</name>
        <dbReference type="ChEBI" id="CHEBI:18420"/>
    </ligand>
</feature>
<comment type="function">
    <text evidence="11">Catalyzes the hydrolysis of the adenine ring of phosphoribosyl-AMP.</text>
</comment>
<evidence type="ECO:0000256" key="2">
    <source>
        <dbReference type="ARBA" id="ARBA00001460"/>
    </source>
</evidence>
<keyword evidence="11" id="KW-0862">Zinc</keyword>
<comment type="subcellular location">
    <subcellularLocation>
        <location evidence="11">Cytoplasm</location>
    </subcellularLocation>
</comment>
<evidence type="ECO:0000256" key="7">
    <source>
        <dbReference type="ARBA" id="ARBA00022490"/>
    </source>
</evidence>
<dbReference type="OrthoDB" id="9795769at2"/>
<comment type="similarity">
    <text evidence="5">In the C-terminal section; belongs to the PRA-PH family.</text>
</comment>
<comment type="catalytic activity">
    <reaction evidence="2">
        <text>1-(5-phospho-beta-D-ribosyl)-ATP + H2O = 1-(5-phospho-beta-D-ribosyl)-5'-AMP + diphosphate + H(+)</text>
        <dbReference type="Rhea" id="RHEA:22828"/>
        <dbReference type="ChEBI" id="CHEBI:15377"/>
        <dbReference type="ChEBI" id="CHEBI:15378"/>
        <dbReference type="ChEBI" id="CHEBI:33019"/>
        <dbReference type="ChEBI" id="CHEBI:59457"/>
        <dbReference type="ChEBI" id="CHEBI:73183"/>
        <dbReference type="EC" id="3.6.1.31"/>
    </reaction>
</comment>
<dbReference type="GO" id="GO:0004636">
    <property type="term" value="F:phosphoribosyl-ATP diphosphatase activity"/>
    <property type="evidence" value="ECO:0007669"/>
    <property type="project" value="UniProtKB-EC"/>
</dbReference>
<name>A0A0W0GGU8_9CHLR</name>
<dbReference type="HAMAP" id="MF_01021">
    <property type="entry name" value="HisI"/>
    <property type="match status" value="1"/>
</dbReference>
<evidence type="ECO:0000256" key="6">
    <source>
        <dbReference type="ARBA" id="ARBA00008299"/>
    </source>
</evidence>
<evidence type="ECO:0000256" key="5">
    <source>
        <dbReference type="ARBA" id="ARBA00007731"/>
    </source>
</evidence>
<evidence type="ECO:0000313" key="13">
    <source>
        <dbReference type="EMBL" id="KTB47783.1"/>
    </source>
</evidence>
<keyword evidence="10 11" id="KW-0368">Histidine biosynthesis</keyword>
<dbReference type="PANTHER" id="PTHR42945">
    <property type="entry name" value="HISTIDINE BIOSYNTHESIS BIFUNCTIONAL PROTEIN"/>
    <property type="match status" value="1"/>
</dbReference>
<comment type="similarity">
    <text evidence="6">In the N-terminal section; belongs to the PRA-CH family.</text>
</comment>
<evidence type="ECO:0000256" key="9">
    <source>
        <dbReference type="ARBA" id="ARBA00022801"/>
    </source>
</evidence>
<dbReference type="Proteomes" id="UP000053947">
    <property type="component" value="Unassembled WGS sequence"/>
</dbReference>
<evidence type="ECO:0000259" key="12">
    <source>
        <dbReference type="Pfam" id="PF01502"/>
    </source>
</evidence>
<keyword evidence="11" id="KW-0460">Magnesium</keyword>
<reference evidence="13 14" key="1">
    <citation type="submission" date="2015-06" db="EMBL/GenBank/DDBJ databases">
        <title>Genome sequence of the organohalide-respiring Dehalogenimonas alkenigignens type strain (IP3-3T).</title>
        <authorList>
            <person name="Key T.A."/>
            <person name="Richmond D.P."/>
            <person name="Bowman K.S."/>
            <person name="Cho Y.-J."/>
            <person name="Chun J."/>
            <person name="da Costa M.S."/>
            <person name="Rainey F.A."/>
            <person name="Moe W.M."/>
        </authorList>
    </citation>
    <scope>NUCLEOTIDE SEQUENCE [LARGE SCALE GENOMIC DNA]</scope>
    <source>
        <strain evidence="13 14">IP3-3</strain>
    </source>
</reference>
<feature type="binding site" evidence="11">
    <location>
        <position position="101"/>
    </location>
    <ligand>
        <name>Zn(2+)</name>
        <dbReference type="ChEBI" id="CHEBI:29105"/>
        <note>ligand shared between dimeric partners</note>
    </ligand>
</feature>
<dbReference type="EMBL" id="LFDV01000002">
    <property type="protein sequence ID" value="KTB47783.1"/>
    <property type="molecule type" value="Genomic_DNA"/>
</dbReference>
<keyword evidence="8 11" id="KW-0028">Amino-acid biosynthesis</keyword>
<keyword evidence="11" id="KW-0479">Metal-binding</keyword>
<evidence type="ECO:0000256" key="8">
    <source>
        <dbReference type="ARBA" id="ARBA00022605"/>
    </source>
</evidence>
<feature type="binding site" evidence="11">
    <location>
        <position position="94"/>
    </location>
    <ligand>
        <name>Zn(2+)</name>
        <dbReference type="ChEBI" id="CHEBI:29105"/>
        <note>ligand shared between dimeric partners</note>
    </ligand>
</feature>
<dbReference type="PANTHER" id="PTHR42945:SF9">
    <property type="entry name" value="HISTIDINE BIOSYNTHESIS BIFUNCTIONAL PROTEIN HISIE"/>
    <property type="match status" value="1"/>
</dbReference>
<evidence type="ECO:0000256" key="11">
    <source>
        <dbReference type="HAMAP-Rule" id="MF_01021"/>
    </source>
</evidence>
<keyword evidence="7 11" id="KW-0963">Cytoplasm</keyword>
<dbReference type="InterPro" id="IPR002496">
    <property type="entry name" value="PRib_AMP_CycHydrolase_dom"/>
</dbReference>
<organism evidence="13 14">
    <name type="scientific">Dehalogenimonas alkenigignens</name>
    <dbReference type="NCBI Taxonomy" id="1217799"/>
    <lineage>
        <taxon>Bacteria</taxon>
        <taxon>Bacillati</taxon>
        <taxon>Chloroflexota</taxon>
        <taxon>Dehalococcoidia</taxon>
        <taxon>Dehalococcoidales</taxon>
        <taxon>Dehalococcoidaceae</taxon>
        <taxon>Dehalogenimonas</taxon>
    </lineage>
</organism>
<sequence>MAIKGKGLKLDDKGLVAAIVQDAKTGQVLMLGYMNKESARLTLETGSVWFYSRSRQELWNKGATSGNKLMVKEVWLDCDNDAILVKAEPMGPTCHTGEVSCFYEPLTMECVSQTQG</sequence>
<feature type="binding site" evidence="11">
    <location>
        <position position="77"/>
    </location>
    <ligand>
        <name>Mg(2+)</name>
        <dbReference type="ChEBI" id="CHEBI:18420"/>
    </ligand>
</feature>
<comment type="catalytic activity">
    <reaction evidence="1 11">
        <text>1-(5-phospho-beta-D-ribosyl)-5'-AMP + H2O = 1-(5-phospho-beta-D-ribosyl)-5-[(5-phospho-beta-D-ribosylamino)methylideneamino]imidazole-4-carboxamide</text>
        <dbReference type="Rhea" id="RHEA:20049"/>
        <dbReference type="ChEBI" id="CHEBI:15377"/>
        <dbReference type="ChEBI" id="CHEBI:58435"/>
        <dbReference type="ChEBI" id="CHEBI:59457"/>
        <dbReference type="EC" id="3.5.4.19"/>
    </reaction>
</comment>
<feature type="binding site" evidence="11">
    <location>
        <position position="78"/>
    </location>
    <ligand>
        <name>Zn(2+)</name>
        <dbReference type="ChEBI" id="CHEBI:29105"/>
        <note>ligand shared between dimeric partners</note>
    </ligand>
</feature>
<dbReference type="Gene3D" id="3.10.20.810">
    <property type="entry name" value="Phosphoribosyl-AMP cyclohydrolase"/>
    <property type="match status" value="1"/>
</dbReference>
<feature type="domain" description="Phosphoribosyl-AMP cyclohydrolase" evidence="12">
    <location>
        <begin position="30"/>
        <end position="103"/>
    </location>
</feature>
<proteinExistence type="inferred from homology"/>
<evidence type="ECO:0000256" key="1">
    <source>
        <dbReference type="ARBA" id="ARBA00000024"/>
    </source>
</evidence>
<evidence type="ECO:0000256" key="4">
    <source>
        <dbReference type="ARBA" id="ARBA00005204"/>
    </source>
</evidence>
<dbReference type="InterPro" id="IPR038019">
    <property type="entry name" value="PRib_AMP_CycHydrolase_sf"/>
</dbReference>
<feature type="binding site" evidence="11">
    <location>
        <position position="81"/>
    </location>
    <ligand>
        <name>Mg(2+)</name>
        <dbReference type="ChEBI" id="CHEBI:18420"/>
    </ligand>
</feature>
<gene>
    <name evidence="11" type="primary">hisI</name>
    <name evidence="13" type="ORF">DEALK_06280</name>
</gene>
<keyword evidence="9 11" id="KW-0378">Hydrolase</keyword>
<dbReference type="NCBIfam" id="NF000768">
    <property type="entry name" value="PRK00051.1"/>
    <property type="match status" value="1"/>
</dbReference>
<comment type="cofactor">
    <cofactor evidence="11">
        <name>Mg(2+)</name>
        <dbReference type="ChEBI" id="CHEBI:18420"/>
    </cofactor>
    <text evidence="11">Binds 1 Mg(2+) ion per subunit.</text>
</comment>
<comment type="subunit">
    <text evidence="11">Homodimer.</text>
</comment>
<comment type="pathway">
    <text evidence="3 11">Amino-acid biosynthesis; L-histidine biosynthesis; L-histidine from 5-phospho-alpha-D-ribose 1-diphosphate: step 3/9.</text>
</comment>
<evidence type="ECO:0000256" key="10">
    <source>
        <dbReference type="ARBA" id="ARBA00023102"/>
    </source>
</evidence>
<comment type="pathway">
    <text evidence="4">Amino-acid biosynthesis; L-histidine biosynthesis; L-histidine from 5-phospho-alpha-D-ribose 1-diphosphate: step 2/9.</text>
</comment>
<comment type="similarity">
    <text evidence="11">Belongs to the PRA-CH family.</text>
</comment>
<dbReference type="STRING" id="1217799.DEALK_06280"/>
<evidence type="ECO:0000256" key="3">
    <source>
        <dbReference type="ARBA" id="ARBA00005169"/>
    </source>
</evidence>
<dbReference type="SUPFAM" id="SSF141734">
    <property type="entry name" value="HisI-like"/>
    <property type="match status" value="1"/>
</dbReference>
<dbReference type="FunFam" id="3.10.20.810:FF:000001">
    <property type="entry name" value="Histidine biosynthesis bifunctional protein HisIE"/>
    <property type="match status" value="1"/>
</dbReference>